<evidence type="ECO:0000256" key="7">
    <source>
        <dbReference type="ARBA" id="ARBA00022989"/>
    </source>
</evidence>
<feature type="transmembrane region" description="Helical" evidence="9">
    <location>
        <begin position="873"/>
        <end position="892"/>
    </location>
</feature>
<dbReference type="CDD" id="cd03213">
    <property type="entry name" value="ABCG_EPDR"/>
    <property type="match status" value="1"/>
</dbReference>
<evidence type="ECO:0000256" key="6">
    <source>
        <dbReference type="ARBA" id="ARBA00022840"/>
    </source>
</evidence>
<feature type="domain" description="ABC transporter" evidence="10">
    <location>
        <begin position="474"/>
        <end position="716"/>
    </location>
</feature>
<proteinExistence type="inferred from homology"/>
<dbReference type="Proteomes" id="UP000824469">
    <property type="component" value="Unassembled WGS sequence"/>
</dbReference>
<dbReference type="SUPFAM" id="SSF52540">
    <property type="entry name" value="P-loop containing nucleoside triphosphate hydrolases"/>
    <property type="match status" value="1"/>
</dbReference>
<dbReference type="Pfam" id="PF19055">
    <property type="entry name" value="ABC2_membrane_7"/>
    <property type="match status" value="1"/>
</dbReference>
<dbReference type="AlphaFoldDB" id="A0AA38LKS9"/>
<feature type="transmembrane region" description="Helical" evidence="9">
    <location>
        <begin position="844"/>
        <end position="861"/>
    </location>
</feature>
<dbReference type="FunFam" id="3.40.50.300:FF:000367">
    <property type="entry name" value="ABC transporter G family member 24"/>
    <property type="match status" value="1"/>
</dbReference>
<evidence type="ECO:0000313" key="12">
    <source>
        <dbReference type="Proteomes" id="UP000824469"/>
    </source>
</evidence>
<evidence type="ECO:0000256" key="3">
    <source>
        <dbReference type="ARBA" id="ARBA00022448"/>
    </source>
</evidence>
<dbReference type="InterPro" id="IPR003593">
    <property type="entry name" value="AAA+_ATPase"/>
</dbReference>
<keyword evidence="4 9" id="KW-0812">Transmembrane</keyword>
<name>A0AA38LKS9_TAXCH</name>
<keyword evidence="6" id="KW-0067">ATP-binding</keyword>
<keyword evidence="7 9" id="KW-1133">Transmembrane helix</keyword>
<dbReference type="InterPro" id="IPR017871">
    <property type="entry name" value="ABC_transporter-like_CS"/>
</dbReference>
<dbReference type="InterPro" id="IPR050352">
    <property type="entry name" value="ABCG_transporters"/>
</dbReference>
<keyword evidence="12" id="KW-1185">Reference proteome</keyword>
<organism evidence="11 12">
    <name type="scientific">Taxus chinensis</name>
    <name type="common">Chinese yew</name>
    <name type="synonym">Taxus wallichiana var. chinensis</name>
    <dbReference type="NCBI Taxonomy" id="29808"/>
    <lineage>
        <taxon>Eukaryota</taxon>
        <taxon>Viridiplantae</taxon>
        <taxon>Streptophyta</taxon>
        <taxon>Embryophyta</taxon>
        <taxon>Tracheophyta</taxon>
        <taxon>Spermatophyta</taxon>
        <taxon>Pinopsida</taxon>
        <taxon>Pinidae</taxon>
        <taxon>Conifers II</taxon>
        <taxon>Cupressales</taxon>
        <taxon>Taxaceae</taxon>
        <taxon>Taxus</taxon>
    </lineage>
</organism>
<evidence type="ECO:0000256" key="8">
    <source>
        <dbReference type="ARBA" id="ARBA00023136"/>
    </source>
</evidence>
<dbReference type="EMBL" id="JAHRHJ020000002">
    <property type="protein sequence ID" value="KAH9327589.1"/>
    <property type="molecule type" value="Genomic_DNA"/>
</dbReference>
<evidence type="ECO:0000256" key="5">
    <source>
        <dbReference type="ARBA" id="ARBA00022741"/>
    </source>
</evidence>
<comment type="similarity">
    <text evidence="2">Belongs to the ABC transporter superfamily. ABCG family. Eye pigment precursor importer (TC 3.A.1.204) subfamily.</text>
</comment>
<evidence type="ECO:0000256" key="1">
    <source>
        <dbReference type="ARBA" id="ARBA00004141"/>
    </source>
</evidence>
<keyword evidence="8 9" id="KW-0472">Membrane</keyword>
<dbReference type="PROSITE" id="PS00211">
    <property type="entry name" value="ABC_TRANSPORTER_1"/>
    <property type="match status" value="1"/>
</dbReference>
<keyword evidence="3" id="KW-0813">Transport</keyword>
<comment type="subcellular location">
    <subcellularLocation>
        <location evidence="1">Membrane</location>
        <topology evidence="1">Multi-pass membrane protein</topology>
    </subcellularLocation>
</comment>
<dbReference type="Pfam" id="PF00005">
    <property type="entry name" value="ABC_tran"/>
    <property type="match status" value="1"/>
</dbReference>
<dbReference type="Gene3D" id="3.40.50.300">
    <property type="entry name" value="P-loop containing nucleotide triphosphate hydrolases"/>
    <property type="match status" value="1"/>
</dbReference>
<dbReference type="PANTHER" id="PTHR48041:SF91">
    <property type="entry name" value="ABC TRANSPORTER G FAMILY MEMBER 28"/>
    <property type="match status" value="1"/>
</dbReference>
<keyword evidence="5" id="KW-0547">Nucleotide-binding</keyword>
<dbReference type="InterPro" id="IPR027417">
    <property type="entry name" value="P-loop_NTPase"/>
</dbReference>
<dbReference type="InterPro" id="IPR003439">
    <property type="entry name" value="ABC_transporter-like_ATP-bd"/>
</dbReference>
<accession>A0AA38LKS9</accession>
<comment type="caution">
    <text evidence="11">The sequence shown here is derived from an EMBL/GenBank/DDBJ whole genome shotgun (WGS) entry which is preliminary data.</text>
</comment>
<dbReference type="PROSITE" id="PS50893">
    <property type="entry name" value="ABC_TRANSPORTER_2"/>
    <property type="match status" value="1"/>
</dbReference>
<dbReference type="GO" id="GO:0016887">
    <property type="term" value="F:ATP hydrolysis activity"/>
    <property type="evidence" value="ECO:0007669"/>
    <property type="project" value="InterPro"/>
</dbReference>
<reference evidence="11 12" key="1">
    <citation type="journal article" date="2021" name="Nat. Plants">
        <title>The Taxus genome provides insights into paclitaxel biosynthesis.</title>
        <authorList>
            <person name="Xiong X."/>
            <person name="Gou J."/>
            <person name="Liao Q."/>
            <person name="Li Y."/>
            <person name="Zhou Q."/>
            <person name="Bi G."/>
            <person name="Li C."/>
            <person name="Du R."/>
            <person name="Wang X."/>
            <person name="Sun T."/>
            <person name="Guo L."/>
            <person name="Liang H."/>
            <person name="Lu P."/>
            <person name="Wu Y."/>
            <person name="Zhang Z."/>
            <person name="Ro D.K."/>
            <person name="Shang Y."/>
            <person name="Huang S."/>
            <person name="Yan J."/>
        </authorList>
    </citation>
    <scope>NUCLEOTIDE SEQUENCE [LARGE SCALE GENOMIC DNA]</scope>
    <source>
        <strain evidence="11">Ta-2019</strain>
    </source>
</reference>
<evidence type="ECO:0000313" key="11">
    <source>
        <dbReference type="EMBL" id="KAH9327589.1"/>
    </source>
</evidence>
<evidence type="ECO:0000256" key="2">
    <source>
        <dbReference type="ARBA" id="ARBA00005814"/>
    </source>
</evidence>
<sequence>AQLNGSFPPIEPVLVSDLVTQRINDRIVLMTENVTSELARQFSFCITDIDKERNDAFNFSSNLDFVTYCAIETDGDMLQRLCSVAEIKFYFNNFVGSGKANGNKNCNSSSWPTGCESGWSSSTSATFDPQNSNEMPARTENHKPCCSGFFCPRGLTCMIPCPLGAYCPKAKLNSYTGLCDPYRYKLPPGKDNYTCGGADRWADAGSTAEVFCSAGFYCPTTTEKLDCSDGHYCRLGSTLERKCYPLISCKPYTINQNIRAYGIMLIVAIITLLLLIYNCSDQVLIIRERRRARARQAAARCARETIQARERWRLAREGAKRWANKRQRQLSGRFSRISSKKTLQEQEILAPPELLQSDDFSFIRLPTITEENMKQESFVVSAPVSVELRDLYEMQSACIDDQEDPKKPTMLDFSDHNVKKYRAHKHHAGQSRTRLFEYAYGEIEKEKMTQTNHLTLTDAISKASIYGTRPQIEVSFKDLSLTLKGNGKKILRNVTGKLMPGRITAVMGPSGAGKTTFLNAVAGKATGCVVSGSVFINGKPESIYSYKKIIGFVPQDDIVHGNLTVEENLWFSANCRLPVSMPKAEKVFIVERVIEALGLQSVRNSLVGTVERRGISGGQRKRVNVGLEMVMEPSLLILDEPTSGLDSTSSQLLLKALRREASAGVNISMVLHQPSYGLFKMFDDLMLLAKGGCTVYLGPVDEVEIYFSSLGIIVPDRVNPPDHYMDILEGIAKADGNPSFDCNDLPINWMHFNGYEIPTDLQQLSARDTNTNNKPSDNGKRKSFGQDLWEEMWCNIELKWDSIKHSFLRVKDLSNRQTPNFFKQFLLFLRRVAKQRFREANIQAQDYLILLLSGIFMGILAQVKDENFGFVGYTYTIIAMSLLCMIAALRTFSLDKLHYWRESAAGMNRIAYFIAKDSIDHFNTVIKPLVYLSMFYFFNSPRSTFVANYIVTLAMVYCVQGIAYIFAITLNPGSAQLCSVLFPVISTLLATQQDPDNILKILMDATYSRWALEAYMIANAK</sequence>
<dbReference type="GO" id="GO:0016020">
    <property type="term" value="C:membrane"/>
    <property type="evidence" value="ECO:0007669"/>
    <property type="project" value="UniProtKB-SubCell"/>
</dbReference>
<feature type="transmembrane region" description="Helical" evidence="9">
    <location>
        <begin position="258"/>
        <end position="280"/>
    </location>
</feature>
<dbReference type="SMART" id="SM00382">
    <property type="entry name" value="AAA"/>
    <property type="match status" value="1"/>
</dbReference>
<gene>
    <name evidence="11" type="ORF">KI387_007767</name>
</gene>
<evidence type="ECO:0000259" key="10">
    <source>
        <dbReference type="PROSITE" id="PS50893"/>
    </source>
</evidence>
<evidence type="ECO:0000256" key="9">
    <source>
        <dbReference type="SAM" id="Phobius"/>
    </source>
</evidence>
<feature type="transmembrane region" description="Helical" evidence="9">
    <location>
        <begin position="946"/>
        <end position="967"/>
    </location>
</feature>
<dbReference type="InterPro" id="IPR043926">
    <property type="entry name" value="ABCG_dom"/>
</dbReference>
<dbReference type="PANTHER" id="PTHR48041">
    <property type="entry name" value="ABC TRANSPORTER G FAMILY MEMBER 28"/>
    <property type="match status" value="1"/>
</dbReference>
<feature type="non-terminal residue" evidence="11">
    <location>
        <position position="1"/>
    </location>
</feature>
<dbReference type="OMA" id="DVKETHK"/>
<protein>
    <recommendedName>
        <fullName evidence="10">ABC transporter domain-containing protein</fullName>
    </recommendedName>
</protein>
<dbReference type="GO" id="GO:0005524">
    <property type="term" value="F:ATP binding"/>
    <property type="evidence" value="ECO:0007669"/>
    <property type="project" value="UniProtKB-KW"/>
</dbReference>
<evidence type="ECO:0000256" key="4">
    <source>
        <dbReference type="ARBA" id="ARBA00022692"/>
    </source>
</evidence>
<dbReference type="GO" id="GO:0140359">
    <property type="term" value="F:ABC-type transporter activity"/>
    <property type="evidence" value="ECO:0007669"/>
    <property type="project" value="InterPro"/>
</dbReference>
<feature type="non-terminal residue" evidence="11">
    <location>
        <position position="1021"/>
    </location>
</feature>